<dbReference type="OrthoDB" id="978645at2"/>
<comment type="caution">
    <text evidence="1">The sequence shown here is derived from an EMBL/GenBank/DDBJ whole genome shotgun (WGS) entry which is preliminary data.</text>
</comment>
<evidence type="ECO:0000313" key="2">
    <source>
        <dbReference type="Proteomes" id="UP000295334"/>
    </source>
</evidence>
<dbReference type="Proteomes" id="UP000295334">
    <property type="component" value="Unassembled WGS sequence"/>
</dbReference>
<keyword evidence="2" id="KW-1185">Reference proteome</keyword>
<accession>A0A4R1BQ55</accession>
<name>A0A4R1BQ55_9BACT</name>
<dbReference type="EMBL" id="SJZI01000001">
    <property type="protein sequence ID" value="TCJ19658.1"/>
    <property type="molecule type" value="Genomic_DNA"/>
</dbReference>
<dbReference type="RefSeq" id="WP_131445694.1">
    <property type="nucleotide sequence ID" value="NZ_SJZI01000001.1"/>
</dbReference>
<reference evidence="1 2" key="1">
    <citation type="submission" date="2019-03" db="EMBL/GenBank/DDBJ databases">
        <authorList>
            <person name="Kim M.K.M."/>
        </authorList>
    </citation>
    <scope>NUCLEOTIDE SEQUENCE [LARGE SCALE GENOMIC DNA]</scope>
    <source>
        <strain evidence="1 2">17J68-12</strain>
    </source>
</reference>
<proteinExistence type="predicted"/>
<organism evidence="1 2">
    <name type="scientific">Flaviaesturariibacter flavus</name>
    <dbReference type="NCBI Taxonomy" id="2502780"/>
    <lineage>
        <taxon>Bacteria</taxon>
        <taxon>Pseudomonadati</taxon>
        <taxon>Bacteroidota</taxon>
        <taxon>Chitinophagia</taxon>
        <taxon>Chitinophagales</taxon>
        <taxon>Chitinophagaceae</taxon>
        <taxon>Flaviaestuariibacter</taxon>
    </lineage>
</organism>
<protein>
    <recommendedName>
        <fullName evidence="3">Outer membrane protein beta-barrel domain-containing protein</fullName>
    </recommendedName>
</protein>
<evidence type="ECO:0008006" key="3">
    <source>
        <dbReference type="Google" id="ProtNLM"/>
    </source>
</evidence>
<evidence type="ECO:0000313" key="1">
    <source>
        <dbReference type="EMBL" id="TCJ19658.1"/>
    </source>
</evidence>
<gene>
    <name evidence="1" type="ORF">EPD60_00620</name>
</gene>
<dbReference type="AlphaFoldDB" id="A0A4R1BQ55"/>
<sequence length="157" mass="17549">MRKLLQTLLFSGFICCAARADAQDARLYKNAYGGRFEFGYDSWVGVSWKHLYTAHHGTELSVLFGTLTTVLNAEYQFNGRFKGVHSLQWVAGVGGALALYKVYDNPNDVFIRPILGIETKVKGTALDLGLEWRPMFNVSGNATNTAYRFSIPVRLAF</sequence>